<evidence type="ECO:0000313" key="2">
    <source>
        <dbReference type="EMBL" id="QCX39670.1"/>
    </source>
</evidence>
<name>A0A5B7TTI4_9FLAO</name>
<dbReference type="KEGG" id="fbe:FF125_14900"/>
<keyword evidence="1" id="KW-0732">Signal</keyword>
<keyword evidence="3" id="KW-1185">Reference proteome</keyword>
<organism evidence="2 3">
    <name type="scientific">Aureibaculum algae</name>
    <dbReference type="NCBI Taxonomy" id="2584122"/>
    <lineage>
        <taxon>Bacteria</taxon>
        <taxon>Pseudomonadati</taxon>
        <taxon>Bacteroidota</taxon>
        <taxon>Flavobacteriia</taxon>
        <taxon>Flavobacteriales</taxon>
        <taxon>Flavobacteriaceae</taxon>
        <taxon>Aureibaculum</taxon>
    </lineage>
</organism>
<protein>
    <submittedName>
        <fullName evidence="2">Uncharacterized protein</fullName>
    </submittedName>
</protein>
<reference evidence="2 3" key="1">
    <citation type="submission" date="2019-05" db="EMBL/GenBank/DDBJ databases">
        <title>Algicella ahnfeltiae gen. nov., sp. nov., a novel marine bacterium of the family Flavobacteriaceae isolated from a red alga.</title>
        <authorList>
            <person name="Nedashkovskaya O.I."/>
            <person name="Kukhlevskiy A.D."/>
            <person name="Kim S.-G."/>
            <person name="Zhukova N.V."/>
            <person name="Mikhailov V.V."/>
        </authorList>
    </citation>
    <scope>NUCLEOTIDE SEQUENCE [LARGE SCALE GENOMIC DNA]</scope>
    <source>
        <strain evidence="2 3">10Alg115</strain>
    </source>
</reference>
<feature type="signal peptide" evidence="1">
    <location>
        <begin position="1"/>
        <end position="18"/>
    </location>
</feature>
<sequence length="135" mass="15961">MKNILIVFCLLLTSSIFSQVKKTIEEDNSVPTSIFAANSLIYQTDKESMASLNLNYLNLWIMDFSDDSSFSNANRIKLDLRNFGRHITYEDLSDNFRRTEFNNYNVSVNSDHFIWSMWDTRIQKQWQQQLEKAKN</sequence>
<proteinExistence type="predicted"/>
<accession>A0A5B7TTI4</accession>
<evidence type="ECO:0000256" key="1">
    <source>
        <dbReference type="SAM" id="SignalP"/>
    </source>
</evidence>
<dbReference type="Proteomes" id="UP000306229">
    <property type="component" value="Chromosome"/>
</dbReference>
<dbReference type="RefSeq" id="WP_138950511.1">
    <property type="nucleotide sequence ID" value="NZ_CP040749.1"/>
</dbReference>
<evidence type="ECO:0000313" key="3">
    <source>
        <dbReference type="Proteomes" id="UP000306229"/>
    </source>
</evidence>
<dbReference type="OrthoDB" id="1439260at2"/>
<dbReference type="AlphaFoldDB" id="A0A5B7TTI4"/>
<feature type="chain" id="PRO_5022705653" evidence="1">
    <location>
        <begin position="19"/>
        <end position="135"/>
    </location>
</feature>
<gene>
    <name evidence="2" type="ORF">FF125_14900</name>
</gene>
<dbReference type="EMBL" id="CP040749">
    <property type="protein sequence ID" value="QCX39670.1"/>
    <property type="molecule type" value="Genomic_DNA"/>
</dbReference>